<reference evidence="7" key="2">
    <citation type="journal article" date="2021" name="PeerJ">
        <title>Extensive microbial diversity within the chicken gut microbiome revealed by metagenomics and culture.</title>
        <authorList>
            <person name="Gilroy R."/>
            <person name="Ravi A."/>
            <person name="Getino M."/>
            <person name="Pursley I."/>
            <person name="Horton D.L."/>
            <person name="Alikhan N.F."/>
            <person name="Baker D."/>
            <person name="Gharbi K."/>
            <person name="Hall N."/>
            <person name="Watson M."/>
            <person name="Adriaenssens E.M."/>
            <person name="Foster-Nyarko E."/>
            <person name="Jarju S."/>
            <person name="Secka A."/>
            <person name="Antonio M."/>
            <person name="Oren A."/>
            <person name="Chaudhuri R.R."/>
            <person name="La Ragione R."/>
            <person name="Hildebrand F."/>
            <person name="Pallen M.J."/>
        </authorList>
    </citation>
    <scope>NUCLEOTIDE SEQUENCE</scope>
    <source>
        <strain evidence="7">G3-8215</strain>
    </source>
</reference>
<evidence type="ECO:0000313" key="7">
    <source>
        <dbReference type="EMBL" id="MBO8483252.1"/>
    </source>
</evidence>
<dbReference type="GO" id="GO:0009289">
    <property type="term" value="C:pilus"/>
    <property type="evidence" value="ECO:0007669"/>
    <property type="project" value="UniProtKB-SubCell"/>
</dbReference>
<organism evidence="7 8">
    <name type="scientific">Candidatus Cryptobacteroides avicola</name>
    <dbReference type="NCBI Taxonomy" id="2840757"/>
    <lineage>
        <taxon>Bacteria</taxon>
        <taxon>Pseudomonadati</taxon>
        <taxon>Bacteroidota</taxon>
        <taxon>Bacteroidia</taxon>
        <taxon>Bacteroidales</taxon>
        <taxon>Candidatus Cryptobacteroides</taxon>
    </lineage>
</organism>
<feature type="chain" id="PRO_5037944952" evidence="5">
    <location>
        <begin position="21"/>
        <end position="335"/>
    </location>
</feature>
<accession>A0A940DQH1</accession>
<name>A0A940DQH1_9BACT</name>
<dbReference type="Gene3D" id="2.60.40.2580">
    <property type="match status" value="1"/>
</dbReference>
<evidence type="ECO:0000256" key="4">
    <source>
        <dbReference type="ARBA" id="ARBA00023263"/>
    </source>
</evidence>
<sequence>MKTKFIFAAIAMILAASGCSKENVSVDTIEETRFPLEISVPGPAVKAQSVADEAKVNSLQIYVFRSSGVLEAYGKSLSNKVVTQCTSGTKTIVALANAPDINNALTKAALDARISNLKDNAPGAFVMYGSASKDVSAASGTVSIPVTRMVARVSIQKITNKLELPQYNGTSIQIKRIYLVNAAGDMKYGDTRYGADASQGNAYTPTVWYNAGKCDKDGDLPSLLNSKDLTAAVASSSAPYSVAHYFYCYPNPATAGKAGSARCTRLVVEASINGKLCYYPISISDIKNNHTYNISELVITRIGSENPDTPVSYSQATFTVTVNSWEEGSDTSVTI</sequence>
<keyword evidence="4" id="KW-0281">Fimbrium</keyword>
<comment type="caution">
    <text evidence="7">The sequence shown here is derived from an EMBL/GenBank/DDBJ whole genome shotgun (WGS) entry which is preliminary data.</text>
</comment>
<evidence type="ECO:0000256" key="2">
    <source>
        <dbReference type="ARBA" id="ARBA00006011"/>
    </source>
</evidence>
<evidence type="ECO:0000313" key="8">
    <source>
        <dbReference type="Proteomes" id="UP000725002"/>
    </source>
</evidence>
<evidence type="ECO:0000256" key="5">
    <source>
        <dbReference type="SAM" id="SignalP"/>
    </source>
</evidence>
<proteinExistence type="inferred from homology"/>
<dbReference type="Proteomes" id="UP000725002">
    <property type="component" value="Unassembled WGS sequence"/>
</dbReference>
<protein>
    <submittedName>
        <fullName evidence="7">FimB/Mfa2 family fimbrial subunit</fullName>
    </submittedName>
</protein>
<feature type="signal peptide" evidence="5">
    <location>
        <begin position="1"/>
        <end position="20"/>
    </location>
</feature>
<evidence type="ECO:0000256" key="3">
    <source>
        <dbReference type="ARBA" id="ARBA00022729"/>
    </source>
</evidence>
<comment type="similarity">
    <text evidence="2">Belongs to the bacteroidetes fimbrillin superfamily. FimA/Mfa1 family.</text>
</comment>
<keyword evidence="3 5" id="KW-0732">Signal</keyword>
<dbReference type="AlphaFoldDB" id="A0A940DQH1"/>
<evidence type="ECO:0000259" key="6">
    <source>
        <dbReference type="Pfam" id="PF06321"/>
    </source>
</evidence>
<dbReference type="PROSITE" id="PS51257">
    <property type="entry name" value="PROKAR_LIPOPROTEIN"/>
    <property type="match status" value="1"/>
</dbReference>
<evidence type="ECO:0000256" key="1">
    <source>
        <dbReference type="ARBA" id="ARBA00004561"/>
    </source>
</evidence>
<dbReference type="EMBL" id="JADILV010000024">
    <property type="protein sequence ID" value="MBO8483252.1"/>
    <property type="molecule type" value="Genomic_DNA"/>
</dbReference>
<dbReference type="Pfam" id="PF06321">
    <property type="entry name" value="P_gingi_FimA"/>
    <property type="match status" value="1"/>
</dbReference>
<comment type="subcellular location">
    <subcellularLocation>
        <location evidence="1">Fimbrium</location>
    </subcellularLocation>
</comment>
<dbReference type="InterPro" id="IPR029141">
    <property type="entry name" value="FimA_N"/>
</dbReference>
<reference evidence="7" key="1">
    <citation type="submission" date="2020-10" db="EMBL/GenBank/DDBJ databases">
        <authorList>
            <person name="Gilroy R."/>
        </authorList>
    </citation>
    <scope>NUCLEOTIDE SEQUENCE</scope>
    <source>
        <strain evidence="7">G3-8215</strain>
    </source>
</reference>
<feature type="domain" description="Major fimbrial subunit protein N-terminal" evidence="6">
    <location>
        <begin position="51"/>
        <end position="137"/>
    </location>
</feature>
<dbReference type="Gene3D" id="2.60.40.3690">
    <property type="match status" value="1"/>
</dbReference>
<gene>
    <name evidence="7" type="ORF">IAB75_03955</name>
</gene>